<dbReference type="Gene3D" id="1.10.10.10">
    <property type="entry name" value="Winged helix-like DNA-binding domain superfamily/Winged helix DNA-binding domain"/>
    <property type="match status" value="1"/>
</dbReference>
<proteinExistence type="predicted"/>
<evidence type="ECO:0000313" key="2">
    <source>
        <dbReference type="EMBL" id="KEI71822.1"/>
    </source>
</evidence>
<dbReference type="SUPFAM" id="SSF46785">
    <property type="entry name" value="Winged helix' DNA-binding domain"/>
    <property type="match status" value="1"/>
</dbReference>
<accession>A0A081KCE6</accession>
<dbReference type="InterPro" id="IPR015102">
    <property type="entry name" value="Tscrpt_reg_HTH_FeoC"/>
</dbReference>
<organism evidence="2 3">
    <name type="scientific">Endozoicomonas elysicola</name>
    <dbReference type="NCBI Taxonomy" id="305900"/>
    <lineage>
        <taxon>Bacteria</taxon>
        <taxon>Pseudomonadati</taxon>
        <taxon>Pseudomonadota</taxon>
        <taxon>Gammaproteobacteria</taxon>
        <taxon>Oceanospirillales</taxon>
        <taxon>Endozoicomonadaceae</taxon>
        <taxon>Endozoicomonas</taxon>
    </lineage>
</organism>
<dbReference type="Proteomes" id="UP000027997">
    <property type="component" value="Unassembled WGS sequence"/>
</dbReference>
<feature type="domain" description="Transcriptional regulator HTH-type FeoC" evidence="1">
    <location>
        <begin position="1"/>
        <end position="71"/>
    </location>
</feature>
<protein>
    <recommendedName>
        <fullName evidence="1">Transcriptional regulator HTH-type FeoC domain-containing protein</fullName>
    </recommendedName>
</protein>
<gene>
    <name evidence="2" type="ORF">GV64_14705</name>
</gene>
<keyword evidence="3" id="KW-1185">Reference proteome</keyword>
<reference evidence="2 3" key="1">
    <citation type="submission" date="2014-06" db="EMBL/GenBank/DDBJ databases">
        <title>Whole Genome Sequences of Three Symbiotic Endozoicomonas Bacteria.</title>
        <authorList>
            <person name="Neave M.J."/>
            <person name="Apprill A."/>
            <person name="Voolstra C.R."/>
        </authorList>
    </citation>
    <scope>NUCLEOTIDE SEQUENCE [LARGE SCALE GENOMIC DNA]</scope>
    <source>
        <strain evidence="2 3">DSM 22380</strain>
    </source>
</reference>
<dbReference type="EMBL" id="JOJP01000001">
    <property type="protein sequence ID" value="KEI71822.1"/>
    <property type="molecule type" value="Genomic_DNA"/>
</dbReference>
<name>A0A081KCE6_9GAMM</name>
<dbReference type="eggNOG" id="ENOG50303G9">
    <property type="taxonomic scope" value="Bacteria"/>
</dbReference>
<dbReference type="Pfam" id="PF09012">
    <property type="entry name" value="FeoC"/>
    <property type="match status" value="1"/>
</dbReference>
<dbReference type="RefSeq" id="WP_020583543.1">
    <property type="nucleotide sequence ID" value="NZ_JOJP01000001.1"/>
</dbReference>
<dbReference type="InterPro" id="IPR036388">
    <property type="entry name" value="WH-like_DNA-bd_sf"/>
</dbReference>
<dbReference type="STRING" id="305900.GV64_14705"/>
<comment type="caution">
    <text evidence="2">The sequence shown here is derived from an EMBL/GenBank/DDBJ whole genome shotgun (WGS) entry which is preliminary data.</text>
</comment>
<dbReference type="AlphaFoldDB" id="A0A081KCE6"/>
<sequence>MLIKIRDYLKQQKICSLADLSVKFNTTPEAMRGMLSHWLRKGQLSCEQPGCFVACKKGCVSCDPAELEIYRWQGKSQLIPLCAAG</sequence>
<evidence type="ECO:0000259" key="1">
    <source>
        <dbReference type="Pfam" id="PF09012"/>
    </source>
</evidence>
<evidence type="ECO:0000313" key="3">
    <source>
        <dbReference type="Proteomes" id="UP000027997"/>
    </source>
</evidence>
<dbReference type="InterPro" id="IPR036390">
    <property type="entry name" value="WH_DNA-bd_sf"/>
</dbReference>